<dbReference type="OrthoDB" id="5990109at2759"/>
<keyword evidence="3" id="KW-0862">Zinc</keyword>
<protein>
    <recommendedName>
        <fullName evidence="10">RING-type domain-containing protein</fullName>
    </recommendedName>
</protein>
<dbReference type="SUPFAM" id="SSF57845">
    <property type="entry name" value="B-box zinc-binding domain"/>
    <property type="match status" value="1"/>
</dbReference>
<evidence type="ECO:0000259" key="7">
    <source>
        <dbReference type="PROSITE" id="PS50119"/>
    </source>
</evidence>
<accession>A0A3M6UID5</accession>
<dbReference type="OMA" id="MSANYEP"/>
<evidence type="ECO:0000256" key="3">
    <source>
        <dbReference type="ARBA" id="ARBA00022833"/>
    </source>
</evidence>
<dbReference type="Pfam" id="PF00643">
    <property type="entry name" value="zf-B_box"/>
    <property type="match status" value="1"/>
</dbReference>
<feature type="transmembrane region" description="Helical" evidence="5">
    <location>
        <begin position="328"/>
        <end position="347"/>
    </location>
</feature>
<evidence type="ECO:0008006" key="10">
    <source>
        <dbReference type="Google" id="ProtNLM"/>
    </source>
</evidence>
<evidence type="ECO:0000313" key="9">
    <source>
        <dbReference type="Proteomes" id="UP000275408"/>
    </source>
</evidence>
<sequence length="351" mass="40004">MASSVEERLEKNLECGICLESFQEPKVLPCQHTYCKKCLERIIFRASGGRVQKITCPECRVETKLQRGGVASLPSSFLIKRLLEVNSGAQLDTSANCEKHPEELVDLYCDCGEPICRACAVIDHRLHSNQPLSKVFAREKKMIATLLEKAKPQMSALKAEISSREGIEEALQQNCSDIDEQIENFVNAKIAQWESKRESLKKDLREMSASKVDSLKRRREALLLLVSRVENVKDIIKKCGRSCEKKVEFLRKKSQFDEHLKELSATSQHIQPCNKVTIQLEEIHPLKIYPNGHDVSNQAKIRLLEFDKQGNRVGPSANSDFIDLFNNWIMLSCFLFLMGLIFFFKCLDLGK</sequence>
<keyword evidence="5" id="KW-1133">Transmembrane helix</keyword>
<evidence type="ECO:0000256" key="2">
    <source>
        <dbReference type="ARBA" id="ARBA00022771"/>
    </source>
</evidence>
<dbReference type="Proteomes" id="UP000275408">
    <property type="component" value="Unassembled WGS sequence"/>
</dbReference>
<dbReference type="InterPro" id="IPR027370">
    <property type="entry name" value="Znf-RING_euk"/>
</dbReference>
<evidence type="ECO:0000256" key="4">
    <source>
        <dbReference type="PROSITE-ProRule" id="PRU00024"/>
    </source>
</evidence>
<dbReference type="GO" id="GO:0008270">
    <property type="term" value="F:zinc ion binding"/>
    <property type="evidence" value="ECO:0007669"/>
    <property type="project" value="UniProtKB-KW"/>
</dbReference>
<dbReference type="InterPro" id="IPR017907">
    <property type="entry name" value="Znf_RING_CS"/>
</dbReference>
<dbReference type="InterPro" id="IPR013083">
    <property type="entry name" value="Znf_RING/FYVE/PHD"/>
</dbReference>
<gene>
    <name evidence="8" type="ORF">pdam_00022470</name>
</gene>
<feature type="domain" description="RING-type" evidence="6">
    <location>
        <begin position="15"/>
        <end position="60"/>
    </location>
</feature>
<dbReference type="PANTHER" id="PTHR25462">
    <property type="entry name" value="BONUS, ISOFORM C-RELATED"/>
    <property type="match status" value="1"/>
</dbReference>
<dbReference type="AlphaFoldDB" id="A0A3M6UID5"/>
<dbReference type="InterPro" id="IPR000315">
    <property type="entry name" value="Znf_B-box"/>
</dbReference>
<dbReference type="InterPro" id="IPR001841">
    <property type="entry name" value="Znf_RING"/>
</dbReference>
<organism evidence="8 9">
    <name type="scientific">Pocillopora damicornis</name>
    <name type="common">Cauliflower coral</name>
    <name type="synonym">Millepora damicornis</name>
    <dbReference type="NCBI Taxonomy" id="46731"/>
    <lineage>
        <taxon>Eukaryota</taxon>
        <taxon>Metazoa</taxon>
        <taxon>Cnidaria</taxon>
        <taxon>Anthozoa</taxon>
        <taxon>Hexacorallia</taxon>
        <taxon>Scleractinia</taxon>
        <taxon>Astrocoeniina</taxon>
        <taxon>Pocilloporidae</taxon>
        <taxon>Pocillopora</taxon>
    </lineage>
</organism>
<dbReference type="PROSITE" id="PS00518">
    <property type="entry name" value="ZF_RING_1"/>
    <property type="match status" value="1"/>
</dbReference>
<feature type="domain" description="B box-type" evidence="7">
    <location>
        <begin position="92"/>
        <end position="132"/>
    </location>
</feature>
<keyword evidence="5" id="KW-0472">Membrane</keyword>
<proteinExistence type="predicted"/>
<name>A0A3M6UID5_POCDA</name>
<dbReference type="PROSITE" id="PS50119">
    <property type="entry name" value="ZF_BBOX"/>
    <property type="match status" value="1"/>
</dbReference>
<evidence type="ECO:0000256" key="1">
    <source>
        <dbReference type="ARBA" id="ARBA00022723"/>
    </source>
</evidence>
<evidence type="ECO:0000313" key="8">
    <source>
        <dbReference type="EMBL" id="RMX53329.1"/>
    </source>
</evidence>
<dbReference type="PROSITE" id="PS50089">
    <property type="entry name" value="ZF_RING_2"/>
    <property type="match status" value="1"/>
</dbReference>
<keyword evidence="1" id="KW-0479">Metal-binding</keyword>
<keyword evidence="9" id="KW-1185">Reference proteome</keyword>
<comment type="caution">
    <text evidence="8">The sequence shown here is derived from an EMBL/GenBank/DDBJ whole genome shotgun (WGS) entry which is preliminary data.</text>
</comment>
<reference evidence="8 9" key="1">
    <citation type="journal article" date="2018" name="Sci. Rep.">
        <title>Comparative analysis of the Pocillopora damicornis genome highlights role of immune system in coral evolution.</title>
        <authorList>
            <person name="Cunning R."/>
            <person name="Bay R.A."/>
            <person name="Gillette P."/>
            <person name="Baker A.C."/>
            <person name="Traylor-Knowles N."/>
        </authorList>
    </citation>
    <scope>NUCLEOTIDE SEQUENCE [LARGE SCALE GENOMIC DNA]</scope>
    <source>
        <strain evidence="8">RSMAS</strain>
        <tissue evidence="8">Whole animal</tissue>
    </source>
</reference>
<keyword evidence="2 4" id="KW-0863">Zinc-finger</keyword>
<dbReference type="Gene3D" id="3.30.160.60">
    <property type="entry name" value="Classic Zinc Finger"/>
    <property type="match status" value="1"/>
</dbReference>
<dbReference type="InterPro" id="IPR047153">
    <property type="entry name" value="TRIM45/56/19-like"/>
</dbReference>
<dbReference type="PANTHER" id="PTHR25462:SF296">
    <property type="entry name" value="MEIOTIC P26, ISOFORM F"/>
    <property type="match status" value="1"/>
</dbReference>
<evidence type="ECO:0000256" key="5">
    <source>
        <dbReference type="SAM" id="Phobius"/>
    </source>
</evidence>
<evidence type="ECO:0000259" key="6">
    <source>
        <dbReference type="PROSITE" id="PS50089"/>
    </source>
</evidence>
<keyword evidence="5" id="KW-0812">Transmembrane</keyword>
<dbReference type="SMART" id="SM00184">
    <property type="entry name" value="RING"/>
    <property type="match status" value="1"/>
</dbReference>
<dbReference type="EMBL" id="RCHS01001471">
    <property type="protein sequence ID" value="RMX53329.1"/>
    <property type="molecule type" value="Genomic_DNA"/>
</dbReference>
<dbReference type="Pfam" id="PF13445">
    <property type="entry name" value="zf-RING_UBOX"/>
    <property type="match status" value="1"/>
</dbReference>
<dbReference type="Gene3D" id="3.30.40.10">
    <property type="entry name" value="Zinc/RING finger domain, C3HC4 (zinc finger)"/>
    <property type="match status" value="1"/>
</dbReference>
<dbReference type="SUPFAM" id="SSF57850">
    <property type="entry name" value="RING/U-box"/>
    <property type="match status" value="1"/>
</dbReference>